<dbReference type="Proteomes" id="UP001608902">
    <property type="component" value="Unassembled WGS sequence"/>
</dbReference>
<accession>A0ABD6E9Z4</accession>
<evidence type="ECO:0000313" key="2">
    <source>
        <dbReference type="Proteomes" id="UP001608902"/>
    </source>
</evidence>
<organism evidence="1 2">
    <name type="scientific">Gnathostoma spinigerum</name>
    <dbReference type="NCBI Taxonomy" id="75299"/>
    <lineage>
        <taxon>Eukaryota</taxon>
        <taxon>Metazoa</taxon>
        <taxon>Ecdysozoa</taxon>
        <taxon>Nematoda</taxon>
        <taxon>Chromadorea</taxon>
        <taxon>Rhabditida</taxon>
        <taxon>Spirurina</taxon>
        <taxon>Gnathostomatomorpha</taxon>
        <taxon>Gnathostomatoidea</taxon>
        <taxon>Gnathostomatidae</taxon>
        <taxon>Gnathostoma</taxon>
    </lineage>
</organism>
<dbReference type="EMBL" id="JBGFUD010000305">
    <property type="protein sequence ID" value="MFH4974231.1"/>
    <property type="molecule type" value="Genomic_DNA"/>
</dbReference>
<sequence length="108" mass="12901">MFFSTFGFAKLCLHLSLPLKNIFTRSTLNFNCINAYYFNRFTIDEDKYDSDIKCEIALNWLRKSFADCEVRSKSDRLKSKIFSHHIPFHYELLEVCRATLTFDTRPFH</sequence>
<name>A0ABD6E9Z4_9BILA</name>
<evidence type="ECO:0000313" key="1">
    <source>
        <dbReference type="EMBL" id="MFH4974231.1"/>
    </source>
</evidence>
<dbReference type="AlphaFoldDB" id="A0ABD6E9Z4"/>
<keyword evidence="2" id="KW-1185">Reference proteome</keyword>
<protein>
    <submittedName>
        <fullName evidence="1">Uncharacterized protein</fullName>
    </submittedName>
</protein>
<gene>
    <name evidence="1" type="ORF">AB6A40_000940</name>
</gene>
<comment type="caution">
    <text evidence="1">The sequence shown here is derived from an EMBL/GenBank/DDBJ whole genome shotgun (WGS) entry which is preliminary data.</text>
</comment>
<proteinExistence type="predicted"/>
<reference evidence="1 2" key="1">
    <citation type="submission" date="2024-08" db="EMBL/GenBank/DDBJ databases">
        <title>Gnathostoma spinigerum genome.</title>
        <authorList>
            <person name="Gonzalez-Bertolin B."/>
            <person name="Monzon S."/>
            <person name="Zaballos A."/>
            <person name="Jimenez P."/>
            <person name="Dekumyoy P."/>
            <person name="Varona S."/>
            <person name="Cuesta I."/>
            <person name="Sumanam S."/>
            <person name="Adisakwattana P."/>
            <person name="Gasser R.B."/>
            <person name="Hernandez-Gonzalez A."/>
            <person name="Young N.D."/>
            <person name="Perteguer M.J."/>
        </authorList>
    </citation>
    <scope>NUCLEOTIDE SEQUENCE [LARGE SCALE GENOMIC DNA]</scope>
    <source>
        <strain evidence="1">AL3</strain>
        <tissue evidence="1">Liver</tissue>
    </source>
</reference>